<dbReference type="EMBL" id="JAESVN010000002">
    <property type="protein sequence ID" value="MBL4916564.1"/>
    <property type="molecule type" value="Genomic_DNA"/>
</dbReference>
<dbReference type="Pfam" id="PF13403">
    <property type="entry name" value="Hint_2"/>
    <property type="match status" value="1"/>
</dbReference>
<evidence type="ECO:0000259" key="1">
    <source>
        <dbReference type="Pfam" id="PF13403"/>
    </source>
</evidence>
<evidence type="ECO:0000313" key="2">
    <source>
        <dbReference type="EMBL" id="MBL4916564.1"/>
    </source>
</evidence>
<feature type="domain" description="Hedgehog/Intein (Hint)" evidence="1">
    <location>
        <begin position="120"/>
        <end position="257"/>
    </location>
</feature>
<dbReference type="InterPro" id="IPR028992">
    <property type="entry name" value="Hedgehog/Intein_dom"/>
</dbReference>
<comment type="caution">
    <text evidence="2">The sequence shown here is derived from an EMBL/GenBank/DDBJ whole genome shotgun (WGS) entry which is preliminary data.</text>
</comment>
<name>A0A8K0Y1Y5_9RHOB</name>
<accession>A0A8K0Y1Y5</accession>
<organism evidence="2 3">
    <name type="scientific">Szabonella alba</name>
    <dbReference type="NCBI Taxonomy" id="2804194"/>
    <lineage>
        <taxon>Bacteria</taxon>
        <taxon>Pseudomonadati</taxon>
        <taxon>Pseudomonadota</taxon>
        <taxon>Alphaproteobacteria</taxon>
        <taxon>Rhodobacterales</taxon>
        <taxon>Paracoccaceae</taxon>
        <taxon>Szabonella</taxon>
    </lineage>
</organism>
<proteinExistence type="predicted"/>
<gene>
    <name evidence="2" type="ORF">JL811_04960</name>
</gene>
<dbReference type="InterPro" id="IPR036844">
    <property type="entry name" value="Hint_dom_sf"/>
</dbReference>
<dbReference type="RefSeq" id="WP_202687384.1">
    <property type="nucleotide sequence ID" value="NZ_JAESVN010000002.1"/>
</dbReference>
<reference evidence="2" key="1">
    <citation type="submission" date="2021-01" db="EMBL/GenBank/DDBJ databases">
        <title>Tabrizicola alba sp. nov. a motile alkaliphilic bacterium isolated from a soda lake.</title>
        <authorList>
            <person name="Szuroczki S."/>
            <person name="Abbaszade G."/>
            <person name="Schumann P."/>
            <person name="Toth E."/>
        </authorList>
    </citation>
    <scope>NUCLEOTIDE SEQUENCE</scope>
    <source>
        <strain evidence="2">DMG-N-6</strain>
    </source>
</reference>
<dbReference type="SUPFAM" id="SSF51294">
    <property type="entry name" value="Hedgehog/intein (Hint) domain"/>
    <property type="match status" value="1"/>
</dbReference>
<sequence length="305" mass="33036">MPTNYSFTFYVVDPGNPPGSNTQLNPMTLNVVDQNDDGFLRGTGGDRIAGYTITDVWVGDTITVRNTSGGPTYTITGVTYYIAGGPALFMATDGTNLQSVRFRSSTFVNESTEYQVGAVPCFTAGTRIESASGPVAVEDLQAGDLIVTRDNGLQPLRWLGCTTVPAQGEHAPIRFAPGVLGNRRALLVSPNHRMLVEGWRAELFFGEAEVLVAAKHLLNGDTIRRVERTRITYLHLLFDRHEIVFAEGAASESLHPGEIILQGDSATAREILALFPELASRDGLTDRRTARVIPTAREAQILCAA</sequence>
<protein>
    <submittedName>
        <fullName evidence="2">Hint domain-containing protein</fullName>
    </submittedName>
</protein>
<keyword evidence="3" id="KW-1185">Reference proteome</keyword>
<evidence type="ECO:0000313" key="3">
    <source>
        <dbReference type="Proteomes" id="UP000648908"/>
    </source>
</evidence>
<dbReference type="AlphaFoldDB" id="A0A8K0Y1Y5"/>
<dbReference type="Gene3D" id="2.170.16.10">
    <property type="entry name" value="Hedgehog/Intein (Hint) domain"/>
    <property type="match status" value="1"/>
</dbReference>
<dbReference type="Proteomes" id="UP000648908">
    <property type="component" value="Unassembled WGS sequence"/>
</dbReference>